<accession>A0A1V1NWF2</accession>
<organism evidence="2 3">
    <name type="scientific">Candidatus Magnetoglobus multicellularis str. Araruama</name>
    <dbReference type="NCBI Taxonomy" id="890399"/>
    <lineage>
        <taxon>Bacteria</taxon>
        <taxon>Pseudomonadati</taxon>
        <taxon>Thermodesulfobacteriota</taxon>
        <taxon>Desulfobacteria</taxon>
        <taxon>Desulfobacterales</taxon>
        <taxon>Desulfobacteraceae</taxon>
        <taxon>Candidatus Magnetoglobus</taxon>
    </lineage>
</organism>
<dbReference type="Proteomes" id="UP000189670">
    <property type="component" value="Unassembled WGS sequence"/>
</dbReference>
<evidence type="ECO:0000256" key="1">
    <source>
        <dbReference type="SAM" id="MobiDB-lite"/>
    </source>
</evidence>
<evidence type="ECO:0000313" key="3">
    <source>
        <dbReference type="Proteomes" id="UP000189670"/>
    </source>
</evidence>
<proteinExistence type="predicted"/>
<gene>
    <name evidence="2" type="ORF">OMM_05439</name>
</gene>
<dbReference type="EMBL" id="ATBP01001692">
    <property type="protein sequence ID" value="ETR66875.1"/>
    <property type="molecule type" value="Genomic_DNA"/>
</dbReference>
<feature type="compositionally biased region" description="Basic and acidic residues" evidence="1">
    <location>
        <begin position="27"/>
        <end position="36"/>
    </location>
</feature>
<sequence length="151" mass="17019">MSQISKETGLSVNISDPYTLSGNKYPDTSKKADKKSLQQKTDPLSLFVPPVSIGEYTKKAHKKLEQMTCQTEDLAYTVEFCSDADTKVLVLGTRIEIVEYILSPPYLKTEVLKKYAKPDRIIKSISGVQTYVYEKIAVDTDHGKITKVLFY</sequence>
<name>A0A1V1NWF2_9BACT</name>
<protein>
    <submittedName>
        <fullName evidence="2">Uncharacterized protein</fullName>
    </submittedName>
</protein>
<reference evidence="3" key="1">
    <citation type="submission" date="2012-11" db="EMBL/GenBank/DDBJ databases">
        <authorList>
            <person name="Lucero-Rivera Y.E."/>
            <person name="Tovar-Ramirez D."/>
        </authorList>
    </citation>
    <scope>NUCLEOTIDE SEQUENCE [LARGE SCALE GENOMIC DNA]</scope>
    <source>
        <strain evidence="3">Araruama</strain>
    </source>
</reference>
<comment type="caution">
    <text evidence="2">The sequence shown here is derived from an EMBL/GenBank/DDBJ whole genome shotgun (WGS) entry which is preliminary data.</text>
</comment>
<feature type="region of interest" description="Disordered" evidence="1">
    <location>
        <begin position="1"/>
        <end position="42"/>
    </location>
</feature>
<evidence type="ECO:0000313" key="2">
    <source>
        <dbReference type="EMBL" id="ETR66875.1"/>
    </source>
</evidence>
<dbReference type="AlphaFoldDB" id="A0A1V1NWF2"/>
<feature type="compositionally biased region" description="Polar residues" evidence="1">
    <location>
        <begin position="1"/>
        <end position="22"/>
    </location>
</feature>